<evidence type="ECO:0000256" key="1">
    <source>
        <dbReference type="ARBA" id="ARBA00006817"/>
    </source>
</evidence>
<organism evidence="4 6">
    <name type="scientific">Rhodococcus opacus</name>
    <name type="common">Nocardia opaca</name>
    <dbReference type="NCBI Taxonomy" id="37919"/>
    <lineage>
        <taxon>Bacteria</taxon>
        <taxon>Bacillati</taxon>
        <taxon>Actinomycetota</taxon>
        <taxon>Actinomycetes</taxon>
        <taxon>Mycobacteriales</taxon>
        <taxon>Nocardiaceae</taxon>
        <taxon>Rhodococcus</taxon>
    </lineage>
</organism>
<proteinExistence type="inferred from homology"/>
<evidence type="ECO:0000313" key="5">
    <source>
        <dbReference type="Proteomes" id="UP001066327"/>
    </source>
</evidence>
<name>A0AAX3YF52_RHOOP</name>
<feature type="domain" description="Activator of Hsp90 ATPase homologue 1/2-like C-terminal" evidence="2">
    <location>
        <begin position="16"/>
        <end position="129"/>
    </location>
</feature>
<dbReference type="Gene3D" id="3.30.530.20">
    <property type="match status" value="1"/>
</dbReference>
<dbReference type="AlphaFoldDB" id="A0AAX3YF52"/>
<dbReference type="RefSeq" id="WP_005564620.1">
    <property type="nucleotide sequence ID" value="NZ_CAJUXZ010000001.1"/>
</dbReference>
<protein>
    <submittedName>
        <fullName evidence="4">SRPBCC domain-containing protein</fullName>
    </submittedName>
</protein>
<dbReference type="Pfam" id="PF08327">
    <property type="entry name" value="AHSA1"/>
    <property type="match status" value="1"/>
</dbReference>
<gene>
    <name evidence="3" type="ORF">O4328_09190</name>
    <name evidence="4" type="ORF">Q5707_03070</name>
</gene>
<reference evidence="3" key="1">
    <citation type="submission" date="2022-12" db="EMBL/GenBank/DDBJ databases">
        <authorList>
            <person name="Krivoruchko A.V."/>
            <person name="Elkin A."/>
        </authorList>
    </citation>
    <scope>NUCLEOTIDE SEQUENCE</scope>
    <source>
        <strain evidence="3">IEGM 249</strain>
    </source>
</reference>
<dbReference type="EMBL" id="JAPWIS010000004">
    <property type="protein sequence ID" value="MCZ4583857.1"/>
    <property type="molecule type" value="Genomic_DNA"/>
</dbReference>
<keyword evidence="5" id="KW-1185">Reference proteome</keyword>
<evidence type="ECO:0000313" key="3">
    <source>
        <dbReference type="EMBL" id="MCZ4583857.1"/>
    </source>
</evidence>
<dbReference type="InterPro" id="IPR013538">
    <property type="entry name" value="ASHA1/2-like_C"/>
</dbReference>
<accession>A0AAX3YF52</accession>
<dbReference type="InterPro" id="IPR023393">
    <property type="entry name" value="START-like_dom_sf"/>
</dbReference>
<comment type="similarity">
    <text evidence="1">Belongs to the AHA1 family.</text>
</comment>
<dbReference type="EMBL" id="CP130953">
    <property type="protein sequence ID" value="WLF48005.1"/>
    <property type="molecule type" value="Genomic_DNA"/>
</dbReference>
<evidence type="ECO:0000313" key="4">
    <source>
        <dbReference type="EMBL" id="WLF48005.1"/>
    </source>
</evidence>
<evidence type="ECO:0000313" key="6">
    <source>
        <dbReference type="Proteomes" id="UP001231166"/>
    </source>
</evidence>
<reference evidence="4" key="2">
    <citation type="submission" date="2023-07" db="EMBL/GenBank/DDBJ databases">
        <title>Genomic analysis of Rhodococcus opacus VOC-14 with glycol ethers degradation activity.</title>
        <authorList>
            <person name="Narkevich D.A."/>
            <person name="Hlushen A.M."/>
            <person name="Akhremchuk A.E."/>
            <person name="Sikolenko M.A."/>
            <person name="Valentovich L.N."/>
        </authorList>
    </citation>
    <scope>NUCLEOTIDE SEQUENCE</scope>
    <source>
        <strain evidence="4">VOC-14</strain>
    </source>
</reference>
<evidence type="ECO:0000259" key="2">
    <source>
        <dbReference type="Pfam" id="PF08327"/>
    </source>
</evidence>
<dbReference type="Proteomes" id="UP001231166">
    <property type="component" value="Chromosome"/>
</dbReference>
<dbReference type="SUPFAM" id="SSF55961">
    <property type="entry name" value="Bet v1-like"/>
    <property type="match status" value="1"/>
</dbReference>
<dbReference type="Proteomes" id="UP001066327">
    <property type="component" value="Unassembled WGS sequence"/>
</dbReference>
<sequence>MTDRTTTKISVDQFIAAPPAKVWRALTEPELLARWWAAGDIAATVGHRFHLEMPGWGAVPCEVVEVEPERRFVYTFTENWTLVWRLVPEGAGTRLFLDHSGFDLDDKRSRDAFERMGPGWRDTVLPRLAGVVADIGPLPA</sequence>
<dbReference type="CDD" id="cd07814">
    <property type="entry name" value="SRPBCC_CalC_Aha1-like"/>
    <property type="match status" value="1"/>
</dbReference>